<dbReference type="InterPro" id="IPR023883">
    <property type="entry name" value="CHP03980_redox-disulphide"/>
</dbReference>
<reference evidence="3" key="2">
    <citation type="submission" date="2016-11" db="EMBL/GenBank/DDBJ databases">
        <authorList>
            <person name="Varghese N."/>
            <person name="Submissions S."/>
        </authorList>
    </citation>
    <scope>NUCLEOTIDE SEQUENCE</scope>
    <source>
        <strain evidence="3">DSM 4029</strain>
    </source>
</reference>
<dbReference type="AlphaFoldDB" id="A0AAQ1RX69"/>
<dbReference type="Gene3D" id="1.10.3910.10">
    <property type="entry name" value="SP0561-like"/>
    <property type="match status" value="1"/>
</dbReference>
<proteinExistence type="predicted"/>
<dbReference type="InterPro" id="IPR015077">
    <property type="entry name" value="DUF1858"/>
</dbReference>
<dbReference type="Proteomes" id="UP000474718">
    <property type="component" value="Unassembled WGS sequence"/>
</dbReference>
<reference evidence="4" key="1">
    <citation type="submission" date="2016-11" db="EMBL/GenBank/DDBJ databases">
        <authorList>
            <person name="Jaros S."/>
            <person name="Januszkiewicz K."/>
            <person name="Wedrychowicz H."/>
        </authorList>
    </citation>
    <scope>NUCLEOTIDE SEQUENCE [LARGE SCALE GENOMIC DNA]</scope>
    <source>
        <strain evidence="4">DSM 4029</strain>
    </source>
</reference>
<dbReference type="SUPFAM" id="SSF140683">
    <property type="entry name" value="SP0561-like"/>
    <property type="match status" value="1"/>
</dbReference>
<accession>A0AAQ1RX69</accession>
<comment type="caution">
    <text evidence="3">The sequence shown here is derived from an EMBL/GenBank/DDBJ whole genome shotgun (WGS) entry which is preliminary data.</text>
</comment>
<gene>
    <name evidence="2" type="ORF">GT747_00865</name>
    <name evidence="3" type="ORF">SAMN05444424_2865</name>
</gene>
<dbReference type="EMBL" id="WWVX01000001">
    <property type="protein sequence ID" value="MZL68326.1"/>
    <property type="molecule type" value="Genomic_DNA"/>
</dbReference>
<dbReference type="InterPro" id="IPR038062">
    <property type="entry name" value="ScdA-like_N_sf"/>
</dbReference>
<organism evidence="3 4">
    <name type="scientific">Bittarella massiliensis</name>
    <name type="common">ex Durand et al. 2017</name>
    <dbReference type="NCBI Taxonomy" id="1720313"/>
    <lineage>
        <taxon>Bacteria</taxon>
        <taxon>Bacillati</taxon>
        <taxon>Bacillota</taxon>
        <taxon>Clostridia</taxon>
        <taxon>Eubacteriales</taxon>
        <taxon>Oscillospiraceae</taxon>
        <taxon>Bittarella (ex Durand et al. 2017)</taxon>
    </lineage>
</organism>
<evidence type="ECO:0000313" key="4">
    <source>
        <dbReference type="Proteomes" id="UP000184089"/>
    </source>
</evidence>
<dbReference type="PANTHER" id="PTHR39341">
    <property type="entry name" value="BSL7085 PROTEIN"/>
    <property type="match status" value="1"/>
</dbReference>
<dbReference type="NCBIfam" id="TIGR03980">
    <property type="entry name" value="prismane_assoc"/>
    <property type="match status" value="1"/>
</dbReference>
<reference evidence="2 5" key="3">
    <citation type="journal article" date="2019" name="Nat. Med.">
        <title>A library of human gut bacterial isolates paired with longitudinal multiomics data enables mechanistic microbiome research.</title>
        <authorList>
            <person name="Poyet M."/>
            <person name="Groussin M."/>
            <person name="Gibbons S.M."/>
            <person name="Avila-Pacheco J."/>
            <person name="Jiang X."/>
            <person name="Kearney S.M."/>
            <person name="Perrotta A.R."/>
            <person name="Berdy B."/>
            <person name="Zhao S."/>
            <person name="Lieberman T.D."/>
            <person name="Swanson P.K."/>
            <person name="Smith M."/>
            <person name="Roesemann S."/>
            <person name="Alexander J.E."/>
            <person name="Rich S.A."/>
            <person name="Livny J."/>
            <person name="Vlamakis H."/>
            <person name="Clish C."/>
            <person name="Bullock K."/>
            <person name="Deik A."/>
            <person name="Scott J."/>
            <person name="Pierce K.A."/>
            <person name="Xavier R.J."/>
            <person name="Alm E.J."/>
        </authorList>
    </citation>
    <scope>NUCLEOTIDE SEQUENCE [LARGE SCALE GENOMIC DNA]</scope>
    <source>
        <strain evidence="2 5">BIOML-A2</strain>
    </source>
</reference>
<feature type="domain" description="DUF1858" evidence="1">
    <location>
        <begin position="3"/>
        <end position="57"/>
    </location>
</feature>
<keyword evidence="5" id="KW-1185">Reference proteome</keyword>
<evidence type="ECO:0000313" key="3">
    <source>
        <dbReference type="EMBL" id="SHG63046.1"/>
    </source>
</evidence>
<protein>
    <submittedName>
        <fullName evidence="2">DUF1858 domain-containing protein</fullName>
    </submittedName>
    <submittedName>
        <fullName evidence="3">Hybrid cluster protein-associated redox disulfide domain-containing protein</fullName>
    </submittedName>
</protein>
<dbReference type="RefSeq" id="WP_044993521.1">
    <property type="nucleotide sequence ID" value="NZ_FQVY01000006.1"/>
</dbReference>
<sequence>MTITPEILIGELLRIDAEGIAPILMEAGMHCVGCPASQGESLAEACMVHGMDCDTLVASINQYLASKEA</sequence>
<dbReference type="PANTHER" id="PTHR39341:SF1">
    <property type="entry name" value="DUF1858 DOMAIN-CONTAINING PROTEIN"/>
    <property type="match status" value="1"/>
</dbReference>
<name>A0AAQ1RX69_9FIRM</name>
<dbReference type="Pfam" id="PF08984">
    <property type="entry name" value="DUF1858"/>
    <property type="match status" value="1"/>
</dbReference>
<dbReference type="Proteomes" id="UP000184089">
    <property type="component" value="Unassembled WGS sequence"/>
</dbReference>
<dbReference type="EMBL" id="FQVY01000006">
    <property type="protein sequence ID" value="SHG63046.1"/>
    <property type="molecule type" value="Genomic_DNA"/>
</dbReference>
<evidence type="ECO:0000313" key="5">
    <source>
        <dbReference type="Proteomes" id="UP000474718"/>
    </source>
</evidence>
<evidence type="ECO:0000259" key="1">
    <source>
        <dbReference type="Pfam" id="PF08984"/>
    </source>
</evidence>
<evidence type="ECO:0000313" key="2">
    <source>
        <dbReference type="EMBL" id="MZL68326.1"/>
    </source>
</evidence>